<evidence type="ECO:0000256" key="1">
    <source>
        <dbReference type="ARBA" id="ARBA00023015"/>
    </source>
</evidence>
<dbReference type="RefSeq" id="WP_089825975.1">
    <property type="nucleotide sequence ID" value="NZ_FODV01000010.1"/>
</dbReference>
<gene>
    <name evidence="5" type="ORF">SAMN04487948_11048</name>
</gene>
<dbReference type="InterPro" id="IPR007050">
    <property type="entry name" value="HTH_bacterioopsin"/>
</dbReference>
<accession>A0A1H8UA14</accession>
<dbReference type="EMBL" id="FODV01000010">
    <property type="protein sequence ID" value="SEP00069.1"/>
    <property type="molecule type" value="Genomic_DNA"/>
</dbReference>
<sequence length="220" mass="24748">MYTTEITTESPALYNALNAAPSMRVEYVDDRMVPDGPIKLIVWASGGDFSEFERALNNDPTIGGVRTLTIEETRRLYRINYSPEGECESLTTVITDLDATIIDAVVTVSGLWMKIQFPDQEAVRTFANWFQQHQQTFAVESVYEETELTRGSAVNLTDPQRGALALSHEWGYFEIPRETTATELASELDISAQAFSERIRRGTSTILEQLELSSSLIPRR</sequence>
<evidence type="ECO:0000256" key="2">
    <source>
        <dbReference type="ARBA" id="ARBA00023163"/>
    </source>
</evidence>
<reference evidence="6" key="1">
    <citation type="submission" date="2016-10" db="EMBL/GenBank/DDBJ databases">
        <authorList>
            <person name="Varghese N."/>
            <person name="Submissions S."/>
        </authorList>
    </citation>
    <scope>NUCLEOTIDE SEQUENCE [LARGE SCALE GENOMIC DNA]</scope>
    <source>
        <strain evidence="6">CGMCC 1.10121</strain>
    </source>
</reference>
<keyword evidence="2" id="KW-0804">Transcription</keyword>
<dbReference type="Proteomes" id="UP000199126">
    <property type="component" value="Unassembled WGS sequence"/>
</dbReference>
<protein>
    <submittedName>
        <fullName evidence="5">GAF and HTH_10 associated domain-containing protein</fullName>
    </submittedName>
</protein>
<keyword evidence="1" id="KW-0805">Transcription regulation</keyword>
<evidence type="ECO:0000313" key="5">
    <source>
        <dbReference type="EMBL" id="SEP00069.1"/>
    </source>
</evidence>
<dbReference type="PANTHER" id="PTHR34236">
    <property type="entry name" value="DIMETHYL SULFOXIDE REDUCTASE TRANSCRIPTIONAL ACTIVATOR"/>
    <property type="match status" value="1"/>
</dbReference>
<keyword evidence="6" id="KW-1185">Reference proteome</keyword>
<dbReference type="Pfam" id="PF04967">
    <property type="entry name" value="HTH_10"/>
    <property type="match status" value="1"/>
</dbReference>
<proteinExistence type="predicted"/>
<evidence type="ECO:0000259" key="4">
    <source>
        <dbReference type="Pfam" id="PF15915"/>
    </source>
</evidence>
<dbReference type="OrthoDB" id="156233at2157"/>
<dbReference type="Pfam" id="PF15915">
    <property type="entry name" value="BAT"/>
    <property type="match status" value="1"/>
</dbReference>
<name>A0A1H8UA14_9EURY</name>
<dbReference type="PANTHER" id="PTHR34236:SF1">
    <property type="entry name" value="DIMETHYL SULFOXIDE REDUCTASE TRANSCRIPTIONAL ACTIVATOR"/>
    <property type="match status" value="1"/>
</dbReference>
<dbReference type="AlphaFoldDB" id="A0A1H8UA14"/>
<evidence type="ECO:0000313" key="6">
    <source>
        <dbReference type="Proteomes" id="UP000199126"/>
    </source>
</evidence>
<feature type="domain" description="HTH bat-type" evidence="3">
    <location>
        <begin position="156"/>
        <end position="207"/>
    </location>
</feature>
<feature type="domain" description="Bacterioopsin transcriptional activator GAF and HTH associated" evidence="4">
    <location>
        <begin position="6"/>
        <end position="141"/>
    </location>
</feature>
<organism evidence="5 6">
    <name type="scientific">Halogranum amylolyticum</name>
    <dbReference type="NCBI Taxonomy" id="660520"/>
    <lineage>
        <taxon>Archaea</taxon>
        <taxon>Methanobacteriati</taxon>
        <taxon>Methanobacteriota</taxon>
        <taxon>Stenosarchaea group</taxon>
        <taxon>Halobacteria</taxon>
        <taxon>Halobacteriales</taxon>
        <taxon>Haloferacaceae</taxon>
    </lineage>
</organism>
<evidence type="ECO:0000259" key="3">
    <source>
        <dbReference type="Pfam" id="PF04967"/>
    </source>
</evidence>
<dbReference type="InterPro" id="IPR031803">
    <property type="entry name" value="BAT_GAF/HTH-assoc"/>
</dbReference>